<comment type="caution">
    <text evidence="6">The sequence shown here is derived from an EMBL/GenBank/DDBJ whole genome shotgun (WGS) entry which is preliminary data.</text>
</comment>
<evidence type="ECO:0000313" key="6">
    <source>
        <dbReference type="EMBL" id="KAF3329806.1"/>
    </source>
</evidence>
<sequence>MVGFDLDPELRLSLHTGYTESTSSSEKHATDTRDEICNGKASDDKRTVTIFYDGQMCTSNVTEIQGRAIISMAKREMEKGRSKELKERTNMYPLQFLSQFHSNSSQMLNQGLSMKQSLQRFLQKRRTRIASASPYSS</sequence>
<dbReference type="PROSITE" id="PS51320">
    <property type="entry name" value="TIFY"/>
    <property type="match status" value="1"/>
</dbReference>
<dbReference type="InterPro" id="IPR018467">
    <property type="entry name" value="CCT_CS"/>
</dbReference>
<dbReference type="PANTHER" id="PTHR33077:SF17">
    <property type="entry name" value="PROTEIN TIFY 5B"/>
    <property type="match status" value="1"/>
</dbReference>
<dbReference type="Proteomes" id="UP000623129">
    <property type="component" value="Unassembled WGS sequence"/>
</dbReference>
<evidence type="ECO:0000259" key="5">
    <source>
        <dbReference type="PROSITE" id="PS51320"/>
    </source>
</evidence>
<dbReference type="OrthoDB" id="782771at2759"/>
<accession>A0A833QYB6</accession>
<gene>
    <name evidence="6" type="ORF">FCM35_KLT05137</name>
</gene>
<reference evidence="6" key="1">
    <citation type="submission" date="2020-01" db="EMBL/GenBank/DDBJ databases">
        <title>Genome sequence of Kobresia littledalei, the first chromosome-level genome in the family Cyperaceae.</title>
        <authorList>
            <person name="Qu G."/>
        </authorList>
    </citation>
    <scope>NUCLEOTIDE SEQUENCE</scope>
    <source>
        <strain evidence="6">C.B.Clarke</strain>
        <tissue evidence="6">Leaf</tissue>
    </source>
</reference>
<evidence type="ECO:0000256" key="1">
    <source>
        <dbReference type="ARBA" id="ARBA00008614"/>
    </source>
</evidence>
<feature type="domain" description="Tify" evidence="5">
    <location>
        <begin position="41"/>
        <end position="75"/>
    </location>
</feature>
<comment type="domain">
    <text evidence="4">The jas domain is required for interaction with COI1.</text>
</comment>
<dbReference type="GO" id="GO:0009611">
    <property type="term" value="P:response to wounding"/>
    <property type="evidence" value="ECO:0007669"/>
    <property type="project" value="UniProtKB-UniRule"/>
</dbReference>
<evidence type="ECO:0000256" key="3">
    <source>
        <dbReference type="ARBA" id="ARBA00022843"/>
    </source>
</evidence>
<dbReference type="InterPro" id="IPR010399">
    <property type="entry name" value="Tify_dom"/>
</dbReference>
<keyword evidence="7" id="KW-1185">Reference proteome</keyword>
<dbReference type="GO" id="GO:2000022">
    <property type="term" value="P:regulation of jasmonic acid mediated signaling pathway"/>
    <property type="evidence" value="ECO:0007669"/>
    <property type="project" value="UniProtKB-UniRule"/>
</dbReference>
<keyword evidence="4" id="KW-0539">Nucleus</keyword>
<protein>
    <recommendedName>
        <fullName evidence="4">Protein TIFY</fullName>
    </recommendedName>
    <alternativeName>
        <fullName evidence="4">Jasmonate ZIM domain-containing protein</fullName>
    </alternativeName>
</protein>
<dbReference type="EMBL" id="SWLB01000014">
    <property type="protein sequence ID" value="KAF3329806.1"/>
    <property type="molecule type" value="Genomic_DNA"/>
</dbReference>
<name>A0A833QYB6_9POAL</name>
<comment type="subcellular location">
    <subcellularLocation>
        <location evidence="4">Nucleus</location>
    </subcellularLocation>
</comment>
<dbReference type="Pfam" id="PF09425">
    <property type="entry name" value="Jas_motif"/>
    <property type="match status" value="1"/>
</dbReference>
<evidence type="ECO:0000256" key="2">
    <source>
        <dbReference type="ARBA" id="ARBA00022819"/>
    </source>
</evidence>
<evidence type="ECO:0000313" key="7">
    <source>
        <dbReference type="Proteomes" id="UP000623129"/>
    </source>
</evidence>
<keyword evidence="2 4" id="KW-1184">Jasmonic acid signaling pathway</keyword>
<comment type="function">
    <text evidence="4">Repressor of jasmonate responses.</text>
</comment>
<evidence type="ECO:0000256" key="4">
    <source>
        <dbReference type="RuleBase" id="RU369065"/>
    </source>
</evidence>
<dbReference type="GO" id="GO:0005634">
    <property type="term" value="C:nucleus"/>
    <property type="evidence" value="ECO:0007669"/>
    <property type="project" value="UniProtKB-SubCell"/>
</dbReference>
<dbReference type="PANTHER" id="PTHR33077">
    <property type="entry name" value="PROTEIN TIFY 4A-RELATED-RELATED"/>
    <property type="match status" value="1"/>
</dbReference>
<comment type="similarity">
    <text evidence="1 4">Belongs to the TIFY/JAZ family.</text>
</comment>
<dbReference type="AlphaFoldDB" id="A0A833QYB6"/>
<dbReference type="GO" id="GO:0031347">
    <property type="term" value="P:regulation of defense response"/>
    <property type="evidence" value="ECO:0007669"/>
    <property type="project" value="UniProtKB-UniRule"/>
</dbReference>
<proteinExistence type="inferred from homology"/>
<keyword evidence="3" id="KW-0832">Ubl conjugation</keyword>
<dbReference type="InterPro" id="IPR040390">
    <property type="entry name" value="TIFY/JAZ"/>
</dbReference>
<organism evidence="6 7">
    <name type="scientific">Carex littledalei</name>
    <dbReference type="NCBI Taxonomy" id="544730"/>
    <lineage>
        <taxon>Eukaryota</taxon>
        <taxon>Viridiplantae</taxon>
        <taxon>Streptophyta</taxon>
        <taxon>Embryophyta</taxon>
        <taxon>Tracheophyta</taxon>
        <taxon>Spermatophyta</taxon>
        <taxon>Magnoliopsida</taxon>
        <taxon>Liliopsida</taxon>
        <taxon>Poales</taxon>
        <taxon>Cyperaceae</taxon>
        <taxon>Cyperoideae</taxon>
        <taxon>Cariceae</taxon>
        <taxon>Carex</taxon>
        <taxon>Carex subgen. Euthyceras</taxon>
    </lineage>
</organism>